<dbReference type="EMBL" id="CAJJDN010000447">
    <property type="protein sequence ID" value="CAD8131288.1"/>
    <property type="molecule type" value="Genomic_DNA"/>
</dbReference>
<dbReference type="AlphaFoldDB" id="A0A8S1RSX3"/>
<accession>A0A8S1RSX3</accession>
<name>A0A8S1RSX3_9CILI</name>
<dbReference type="Proteomes" id="UP000692954">
    <property type="component" value="Unassembled WGS sequence"/>
</dbReference>
<comment type="caution">
    <text evidence="1">The sequence shown here is derived from an EMBL/GenBank/DDBJ whole genome shotgun (WGS) entry which is preliminary data.</text>
</comment>
<reference evidence="1" key="1">
    <citation type="submission" date="2021-01" db="EMBL/GenBank/DDBJ databases">
        <authorList>
            <consortium name="Genoscope - CEA"/>
            <person name="William W."/>
        </authorList>
    </citation>
    <scope>NUCLEOTIDE SEQUENCE</scope>
</reference>
<sequence length="480" mass="56901">MGNICSNVSKKELKFKPIIDEDLCDDKESEKLQLMPLIGNFNNIQEQEFTFTNPLSSRKLRSKCQVLSLKQNEFMYIFDGEILKMQNDQLLGRDQVEQFSQKPEFFNNLEQIKYFQQIEDYGSNQQKYYKLDSYWKGEKLIEVGGFYSKNGLKQGLWKETFKNFTIKTQVYFLGEYLNNKKIGKWRYIYKNKKIGGGFYNQFGQASGKWIELSDRFCEESQILYQGYYNNGQKVSKWSILFRNEFEVQFKEVGGGLYDYRSQQTCIKIGEWMELNDEFNSSSQVFYCGDYKNGIKIDRWDIYLNKDKNHQLIGGGQYKYFDKNSSIKDGKWVELCDGFWYQSQITCCGVYNNGKKVGKWNTYWRQGESNKKMYKFINQILYKPNFSGGGSYDDLAKGISMKIGKWIELSDGFDSKAQVIFVGVYNQGKKSGIWDIYWKQNGKNEYKYMQLVFIIVIQSINQWWWIISQIQREFSQGWQMD</sequence>
<keyword evidence="2" id="KW-1185">Reference proteome</keyword>
<protein>
    <submittedName>
        <fullName evidence="1">Uncharacterized protein</fullName>
    </submittedName>
</protein>
<dbReference type="PANTHER" id="PTHR33706">
    <property type="entry name" value="MORN VARIANT REPEAT PROTEIN"/>
    <property type="match status" value="1"/>
</dbReference>
<evidence type="ECO:0000313" key="1">
    <source>
        <dbReference type="EMBL" id="CAD8131288.1"/>
    </source>
</evidence>
<proteinExistence type="predicted"/>
<dbReference type="PANTHER" id="PTHR33706:SF1">
    <property type="entry name" value="TPR REPEAT PROTEIN"/>
    <property type="match status" value="1"/>
</dbReference>
<evidence type="ECO:0000313" key="2">
    <source>
        <dbReference type="Proteomes" id="UP000692954"/>
    </source>
</evidence>
<gene>
    <name evidence="1" type="ORF">PSON_ATCC_30995.1.T4470002</name>
</gene>
<organism evidence="1 2">
    <name type="scientific">Paramecium sonneborni</name>
    <dbReference type="NCBI Taxonomy" id="65129"/>
    <lineage>
        <taxon>Eukaryota</taxon>
        <taxon>Sar</taxon>
        <taxon>Alveolata</taxon>
        <taxon>Ciliophora</taxon>
        <taxon>Intramacronucleata</taxon>
        <taxon>Oligohymenophorea</taxon>
        <taxon>Peniculida</taxon>
        <taxon>Parameciidae</taxon>
        <taxon>Paramecium</taxon>
    </lineage>
</organism>